<protein>
    <submittedName>
        <fullName evidence="3">PEP-CTERM sorting domain-containing protein</fullName>
    </submittedName>
</protein>
<organism evidence="3">
    <name type="scientific">Desulfacinum infernum</name>
    <dbReference type="NCBI Taxonomy" id="35837"/>
    <lineage>
        <taxon>Bacteria</taxon>
        <taxon>Pseudomonadati</taxon>
        <taxon>Thermodesulfobacteriota</taxon>
        <taxon>Syntrophobacteria</taxon>
        <taxon>Syntrophobacterales</taxon>
        <taxon>Syntrophobacteraceae</taxon>
        <taxon>Desulfacinum</taxon>
    </lineage>
</organism>
<dbReference type="EMBL" id="DSTK01000023">
    <property type="protein sequence ID" value="HFK97256.1"/>
    <property type="molecule type" value="Genomic_DNA"/>
</dbReference>
<feature type="chain" id="PRO_5032494242" evidence="1">
    <location>
        <begin position="28"/>
        <end position="342"/>
    </location>
</feature>
<gene>
    <name evidence="3" type="ORF">ENS06_08020</name>
</gene>
<comment type="caution">
    <text evidence="3">The sequence shown here is derived from an EMBL/GenBank/DDBJ whole genome shotgun (WGS) entry which is preliminary data.</text>
</comment>
<evidence type="ECO:0000313" key="3">
    <source>
        <dbReference type="EMBL" id="HFK97256.1"/>
    </source>
</evidence>
<keyword evidence="1" id="KW-0732">Signal</keyword>
<reference evidence="3" key="1">
    <citation type="journal article" date="2020" name="mSystems">
        <title>Genome- and Community-Level Interaction Insights into Carbon Utilization and Element Cycling Functions of Hydrothermarchaeota in Hydrothermal Sediment.</title>
        <authorList>
            <person name="Zhou Z."/>
            <person name="Liu Y."/>
            <person name="Xu W."/>
            <person name="Pan J."/>
            <person name="Luo Z.H."/>
            <person name="Li M."/>
        </authorList>
    </citation>
    <scope>NUCLEOTIDE SEQUENCE [LARGE SCALE GENOMIC DNA]</scope>
    <source>
        <strain evidence="3">SpSt-456</strain>
    </source>
</reference>
<name>A0A832A3J8_9BACT</name>
<evidence type="ECO:0000259" key="2">
    <source>
        <dbReference type="Pfam" id="PF07589"/>
    </source>
</evidence>
<proteinExistence type="predicted"/>
<dbReference type="AlphaFoldDB" id="A0A832A3J8"/>
<accession>A0A832A3J8</accession>
<evidence type="ECO:0000256" key="1">
    <source>
        <dbReference type="SAM" id="SignalP"/>
    </source>
</evidence>
<feature type="domain" description="Ice-binding protein C-terminal" evidence="2">
    <location>
        <begin position="314"/>
        <end position="335"/>
    </location>
</feature>
<dbReference type="InterPro" id="IPR013424">
    <property type="entry name" value="Ice-binding_C"/>
</dbReference>
<dbReference type="Pfam" id="PF07589">
    <property type="entry name" value="PEP-CTERM"/>
    <property type="match status" value="1"/>
</dbReference>
<dbReference type="NCBIfam" id="TIGR02595">
    <property type="entry name" value="PEP_CTERM"/>
    <property type="match status" value="1"/>
</dbReference>
<feature type="signal peptide" evidence="1">
    <location>
        <begin position="1"/>
        <end position="27"/>
    </location>
</feature>
<sequence length="342" mass="37095">MNSKNRPRIFSLMLLVSIVSLSNPLLAVPITEIPTFLLPNDAYNAPYIFPTPRPVANGYSFRTIYSLDNSDPVRTTIGPIYTNSPGSYAEGQSTDHWGYDSQAAADPAAFEATSYHKAFTDGTEHFTVYNYAFSQVWDWFILTGDPGDVTLAVDLLVQGEVFANSSGGGDASTIFLVRIGVLSSPTDLEMDFVTSLVGGAHSGPFVENNTVDVDVLWEEQGDQPHIINYIIRSQPFTVTVGEPFRLALGVSTQGRATAPFGGTALAYSNFFDPMLVTLSDFPSISQLTPDGFSVVLPGGEYATLGEKGYSVRVIPEPSTILMLGSGLIGLVRVRRRLAKWKL</sequence>